<accession>A0A1I4SS83</accession>
<evidence type="ECO:0000259" key="2">
    <source>
        <dbReference type="PROSITE" id="PS50234"/>
    </source>
</evidence>
<feature type="region of interest" description="Disordered" evidence="1">
    <location>
        <begin position="1779"/>
        <end position="1799"/>
    </location>
</feature>
<keyword evidence="4" id="KW-1185">Reference proteome</keyword>
<dbReference type="RefSeq" id="WP_091936480.1">
    <property type="nucleotide sequence ID" value="NZ_FOUJ01000004.1"/>
</dbReference>
<protein>
    <submittedName>
        <fullName evidence="3">von Willebrand factor type A domain-containing protein</fullName>
    </submittedName>
</protein>
<feature type="domain" description="VWFA" evidence="2">
    <location>
        <begin position="617"/>
        <end position="789"/>
    </location>
</feature>
<dbReference type="PANTHER" id="PTHR10579:SF43">
    <property type="entry name" value="ZINC FINGER (C3HC4-TYPE RING FINGER) FAMILY PROTEIN"/>
    <property type="match status" value="1"/>
</dbReference>
<organism evidence="3 4">
    <name type="scientific">Methanolobus profundi</name>
    <dbReference type="NCBI Taxonomy" id="487685"/>
    <lineage>
        <taxon>Archaea</taxon>
        <taxon>Methanobacteriati</taxon>
        <taxon>Methanobacteriota</taxon>
        <taxon>Stenosarchaea group</taxon>
        <taxon>Methanomicrobia</taxon>
        <taxon>Methanosarcinales</taxon>
        <taxon>Methanosarcinaceae</taxon>
        <taxon>Methanolobus</taxon>
    </lineage>
</organism>
<dbReference type="InterPro" id="IPR002035">
    <property type="entry name" value="VWF_A"/>
</dbReference>
<sequence length="1981" mass="214787">MVHFKTVLLSFVIFYMLSVSALALDIQFLDTDQQGQAGGPVSIDVMVQDMGLPVNNTLVYFTTDHGVLIPSSAYTNISGMVSVSLNSTVAGTAHVNASSGSSYNVSNITFSPLSISTLLTVTNDTVTSAGNAANLSFIPQDDFSNVNSSLPVSLSVTIDDQFGTQVHDVDLSVAVGQIALLDANWTNTVISYSSGPSDRAVLLLNSTVAGDIFIHSEAGPASNSSSIKVVPGSPGSMRVSYDDDHTVDTSSLINVILYDHYSNPISDANVTFNVTSPEDTVFNSPVTYNSAFVDHEYVLTDAYGQVSNVFTADRRSGDNIVNISVVNSSLQHNITITGIADGIDQLFLTYAPEHAIANNIDHYTLSGRPVDRFLNPIIPLSSAITEQVRFETNESTLLLPLNSQGSANIEVGPTPYVSSISINATYKDASGYTEFTNSTVLNFTADVLDSLDLYAVPNAVLDNTQNGNHNATITVVALDQWGHSLPYVPINISNTNVTTGTLWMEGGATTNNISAFTNSDGRLYATFTGNISGNTSIVAESEDLVLTTNVSIKDEPFLSISISVSPPSVTSGSLVNVTTVISVEGELPIVRPTASAMLVLDRSGSMDPDYYAGDPLDVVLVMDRSGSMSGTPIADAKTAAKEFMDNLASNSEASLVSFASSSSTDLGLIPLDSYTNLSLAKNAVDSIQDGGSTAMGEGMGDANDQLIYHGRDDSKKAMVVLTDGNTNAGEDQQGDNAIETALDNGIVIYTIGLGNNLDESLLMHIASETGGKYYNAPTSSDLKAIYASIAQDLSDYDMTDVEFGVDGFTPYDHVFSDSLEMDTPLDQDVLLSFEGYDLDTVFNAGTEYGGAAAGECLIQINGDNFTLIPSANMPAYNGKWVDYEYDLTGHLDPVSNTITFYEYRAYLGMSAYDNQGRNIEITWNNYSVASLMETFPLDANPYDLSWDMPNMATYNNTFQIDETINDLKVQLDWENSDNELHLQLTSPSGEVYSIVDDSHGYYAESNTSEYIWIRPVFTTYPDDDMDSVEMGNWTVEVIGFGSGTEDFTITTYIDKKSATQLSSHAFISSFDETRGDRAGLVLYSFEGMELSDTQTSYIPDNSTWVGYFTAQEDGFYTFDVSWDDGSLMDVDLYSGADIIASSSGTSACELSKTLTGGNTYHLDVAKGEGSFTDTRFTIDVETSVLDNIMVGYYDASGDGSTPKYRTLEEGSSWSAEKYANYVGGWPYYLELESNPLNSEMIMCTADDFLDLNAQVWDGSSWGDVEELSHSLGSAPYLDANIDYYTRDFDLKYEQTSGDAILVYMDASMNSSIPMYRVWDGSSWSFASLVDDFNPSGNGSISWVQLASDPDSDELVLAVLDDSGYLYGTVWDGSSWAEFTELSNNASQAGYQCFDVVYEQDSGRAMVSWYDRSGYVKYSIWNGNNKWLPEDTVYTSAEDVYWVKMGGNPNSDEVLLVTQDEHKDVHVTVWDGFSWETPLEVGVNVYESNRRSINVVFEDSSGEGMVVWGDGSYLPKYRTWDGSAWSAQSSALSLGSGYTRWVQLTPVPETDEVFLMTSDGGHDINIQKWNGSSWVYIYEVETSSTRIFECFDMALDDKDNIVEDTPVLWNQWTANAASTFENDTLTHLGNVIDTITADGLTAIDEGLFIANNELSSVEGNSTIVIMSDGLDNAGYHSLLEEAYRARDNNSVIYTVGFGNDVSDVDPMLEEIANMTGGTYYFAPNSSVLKAIFTGIAADITNFSASGTAMNIDIPYNYITPLSVAKTTYVSGSSNSTIGNESFFETPKGPSTGNAEPDPTSLSDRTRLKWYLPNMESGDKWGVWYQLKVDGIGYIPVIMSTSSVTYTDISSEIIDVNIPSSGGTSVGGGFANVSSYILGSLDVEPERPLILVDDTTVIDLTVRDITGNHSAAYVYLYSDVGYFGNCENPINVTVVGSDSVDFSSAVASNAHITAYAYNVNNASDIISATEIIIVRPKGMITIS</sequence>
<dbReference type="SUPFAM" id="SSF53300">
    <property type="entry name" value="vWA-like"/>
    <property type="match status" value="2"/>
</dbReference>
<evidence type="ECO:0000313" key="3">
    <source>
        <dbReference type="EMBL" id="SFM67324.1"/>
    </source>
</evidence>
<feature type="domain" description="VWFA" evidence="2">
    <location>
        <begin position="1633"/>
        <end position="1734"/>
    </location>
</feature>
<dbReference type="STRING" id="487685.SAMN04488696_1987"/>
<dbReference type="OrthoDB" id="3296at2157"/>
<dbReference type="SMART" id="SM00327">
    <property type="entry name" value="VWA"/>
    <property type="match status" value="1"/>
</dbReference>
<dbReference type="Gene3D" id="3.40.50.410">
    <property type="entry name" value="von Willebrand factor, type A domain"/>
    <property type="match status" value="2"/>
</dbReference>
<dbReference type="Gene3D" id="2.60.40.10">
    <property type="entry name" value="Immunoglobulins"/>
    <property type="match status" value="3"/>
</dbReference>
<reference evidence="4" key="1">
    <citation type="submission" date="2016-10" db="EMBL/GenBank/DDBJ databases">
        <authorList>
            <person name="Varghese N."/>
            <person name="Submissions S."/>
        </authorList>
    </citation>
    <scope>NUCLEOTIDE SEQUENCE [LARGE SCALE GENOMIC DNA]</scope>
    <source>
        <strain evidence="4">Mob M</strain>
    </source>
</reference>
<dbReference type="EMBL" id="FOUJ01000004">
    <property type="protein sequence ID" value="SFM67324.1"/>
    <property type="molecule type" value="Genomic_DNA"/>
</dbReference>
<dbReference type="PROSITE" id="PS50234">
    <property type="entry name" value="VWFA"/>
    <property type="match status" value="2"/>
</dbReference>
<dbReference type="InterPro" id="IPR036465">
    <property type="entry name" value="vWFA_dom_sf"/>
</dbReference>
<dbReference type="PANTHER" id="PTHR10579">
    <property type="entry name" value="CALCIUM-ACTIVATED CHLORIDE CHANNEL REGULATOR"/>
    <property type="match status" value="1"/>
</dbReference>
<proteinExistence type="predicted"/>
<dbReference type="Proteomes" id="UP000198535">
    <property type="component" value="Unassembled WGS sequence"/>
</dbReference>
<name>A0A1I4SS83_9EURY</name>
<dbReference type="CDD" id="cd00198">
    <property type="entry name" value="vWFA"/>
    <property type="match status" value="2"/>
</dbReference>
<dbReference type="InterPro" id="IPR051266">
    <property type="entry name" value="CLCR"/>
</dbReference>
<dbReference type="InterPro" id="IPR013783">
    <property type="entry name" value="Ig-like_fold"/>
</dbReference>
<evidence type="ECO:0000313" key="4">
    <source>
        <dbReference type="Proteomes" id="UP000198535"/>
    </source>
</evidence>
<gene>
    <name evidence="3" type="ORF">SAMN04488696_1987</name>
</gene>
<dbReference type="InterPro" id="IPR008964">
    <property type="entry name" value="Invasin/intimin_cell_adhesion"/>
</dbReference>
<dbReference type="SUPFAM" id="SSF89372">
    <property type="entry name" value="Fucose-specific lectin"/>
    <property type="match status" value="1"/>
</dbReference>
<evidence type="ECO:0000256" key="1">
    <source>
        <dbReference type="SAM" id="MobiDB-lite"/>
    </source>
</evidence>
<dbReference type="Pfam" id="PF13768">
    <property type="entry name" value="VWA_3"/>
    <property type="match status" value="1"/>
</dbReference>
<dbReference type="Pfam" id="PF00092">
    <property type="entry name" value="VWA"/>
    <property type="match status" value="1"/>
</dbReference>
<dbReference type="SUPFAM" id="SSF49373">
    <property type="entry name" value="Invasin/intimin cell-adhesion fragments"/>
    <property type="match status" value="2"/>
</dbReference>